<dbReference type="InterPro" id="IPR006440">
    <property type="entry name" value="Doc"/>
</dbReference>
<dbReference type="EMBL" id="JABFTV010000019">
    <property type="protein sequence ID" value="MCE8026947.1"/>
    <property type="molecule type" value="Genomic_DNA"/>
</dbReference>
<dbReference type="RefSeq" id="WP_010627438.1">
    <property type="nucleotide sequence ID" value="NZ_JABFTV010000019.1"/>
</dbReference>
<dbReference type="Pfam" id="PF02661">
    <property type="entry name" value="Fic"/>
    <property type="match status" value="1"/>
</dbReference>
<dbReference type="PROSITE" id="PS51459">
    <property type="entry name" value="FIDO"/>
    <property type="match status" value="1"/>
</dbReference>
<dbReference type="InterPro" id="IPR003812">
    <property type="entry name" value="Fido"/>
</dbReference>
<dbReference type="PANTHER" id="PTHR39426">
    <property type="entry name" value="HOMOLOGY TO DEATH-ON-CURING PROTEIN OF PHAGE P1"/>
    <property type="match status" value="1"/>
</dbReference>
<accession>A0ABS9AZA5</accession>
<evidence type="ECO:0000259" key="1">
    <source>
        <dbReference type="PROSITE" id="PS51459"/>
    </source>
</evidence>
<evidence type="ECO:0000313" key="2">
    <source>
        <dbReference type="EMBL" id="MCE8026947.1"/>
    </source>
</evidence>
<dbReference type="NCBIfam" id="TIGR01550">
    <property type="entry name" value="DOC_P1"/>
    <property type="match status" value="1"/>
</dbReference>
<dbReference type="InterPro" id="IPR036597">
    <property type="entry name" value="Fido-like_dom_sf"/>
</dbReference>
<sequence>MSSCGDSHTDGIRYLPVADIISANRRMLELTPDEPFGIIDEGGLESAQQRPCMHRWYKQTDDMFTLAAVLGAGIVQNHCFLNANKRTAAACVFDFLMLNGWELTAPEADLVQMYEGLATHEYNEEEFAEWLAYWSREFDTSKLNE</sequence>
<keyword evidence="3" id="KW-1185">Reference proteome</keyword>
<dbReference type="SUPFAM" id="SSF140931">
    <property type="entry name" value="Fic-like"/>
    <property type="match status" value="1"/>
</dbReference>
<evidence type="ECO:0000313" key="3">
    <source>
        <dbReference type="Proteomes" id="UP001320272"/>
    </source>
</evidence>
<name>A0ABS9AZA5_9GAMM</name>
<dbReference type="Proteomes" id="UP001320272">
    <property type="component" value="Unassembled WGS sequence"/>
</dbReference>
<reference evidence="2 3" key="1">
    <citation type="journal article" date="2021" name="Front. Microbiol.">
        <title>Aerobic Denitrification and Heterotrophic Sulfur Oxidation in the Genus Halomonas Revealed by Six Novel Species Characterizations and Genome-Based Analysis.</title>
        <authorList>
            <person name="Wang L."/>
            <person name="Shao Z."/>
        </authorList>
    </citation>
    <scope>NUCLEOTIDE SEQUENCE [LARGE SCALE GENOMIC DNA]</scope>
    <source>
        <strain evidence="2 3">MCCC 1A11058</strain>
    </source>
</reference>
<protein>
    <submittedName>
        <fullName evidence="2">Type II toxin-antitoxin system death-on-curing family toxin</fullName>
    </submittedName>
</protein>
<dbReference type="Gene3D" id="1.20.120.1870">
    <property type="entry name" value="Fic/DOC protein, Fido domain"/>
    <property type="match status" value="1"/>
</dbReference>
<dbReference type="InterPro" id="IPR053737">
    <property type="entry name" value="Type_II_TA_Toxin"/>
</dbReference>
<dbReference type="PANTHER" id="PTHR39426:SF1">
    <property type="entry name" value="HOMOLOGY TO DEATH-ON-CURING PROTEIN OF PHAGE P1"/>
    <property type="match status" value="1"/>
</dbReference>
<gene>
    <name evidence="2" type="ORF">HOP59_22735</name>
</gene>
<proteinExistence type="predicted"/>
<comment type="caution">
    <text evidence="2">The sequence shown here is derived from an EMBL/GenBank/DDBJ whole genome shotgun (WGS) entry which is preliminary data.</text>
</comment>
<feature type="domain" description="Fido" evidence="1">
    <location>
        <begin position="15"/>
        <end position="133"/>
    </location>
</feature>
<organism evidence="2 3">
    <name type="scientific">Billgrantia aerodenitrificans</name>
    <dbReference type="NCBI Taxonomy" id="2733483"/>
    <lineage>
        <taxon>Bacteria</taxon>
        <taxon>Pseudomonadati</taxon>
        <taxon>Pseudomonadota</taxon>
        <taxon>Gammaproteobacteria</taxon>
        <taxon>Oceanospirillales</taxon>
        <taxon>Halomonadaceae</taxon>
        <taxon>Billgrantia</taxon>
    </lineage>
</organism>